<protein>
    <submittedName>
        <fullName evidence="3">TadE/TadG family type IV pilus assembly protein</fullName>
    </submittedName>
</protein>
<keyword evidence="1" id="KW-1133">Transmembrane helix</keyword>
<dbReference type="EMBL" id="CP135076">
    <property type="protein sequence ID" value="WNO54757.1"/>
    <property type="molecule type" value="Genomic_DNA"/>
</dbReference>
<keyword evidence="4" id="KW-1185">Reference proteome</keyword>
<feature type="domain" description="TadE-like" evidence="2">
    <location>
        <begin position="17"/>
        <end position="58"/>
    </location>
</feature>
<name>A0ABZ0BBE7_9SPHN</name>
<keyword evidence="1" id="KW-0812">Transmembrane</keyword>
<dbReference type="Pfam" id="PF07811">
    <property type="entry name" value="TadE"/>
    <property type="match status" value="1"/>
</dbReference>
<proteinExistence type="predicted"/>
<dbReference type="RefSeq" id="WP_313917605.1">
    <property type="nucleotide sequence ID" value="NZ_CP135076.1"/>
</dbReference>
<accession>A0ABZ0BBE7</accession>
<gene>
    <name evidence="3" type="ORF">RPR59_05785</name>
</gene>
<feature type="transmembrane region" description="Helical" evidence="1">
    <location>
        <begin position="20"/>
        <end position="44"/>
    </location>
</feature>
<organism evidence="3 4">
    <name type="scientific">Stakelama saccharophila</name>
    <dbReference type="NCBI Taxonomy" id="3075605"/>
    <lineage>
        <taxon>Bacteria</taxon>
        <taxon>Pseudomonadati</taxon>
        <taxon>Pseudomonadota</taxon>
        <taxon>Alphaproteobacteria</taxon>
        <taxon>Sphingomonadales</taxon>
        <taxon>Sphingomonadaceae</taxon>
        <taxon>Stakelama</taxon>
    </lineage>
</organism>
<sequence>MRTIPSAALLRADIRATALVEFAIVLPILLCLLAGIVGYGRYLLIAHDAQQIANDAARATIAGLNTPERRSLAAAVVARGVRELGLSADRVSQTVADDAGRVTVTVRIDTGGDALLSTDLIPLPGRIVERRAVVAPGGIR</sequence>
<evidence type="ECO:0000313" key="4">
    <source>
        <dbReference type="Proteomes" id="UP001302249"/>
    </source>
</evidence>
<dbReference type="Proteomes" id="UP001302249">
    <property type="component" value="Chromosome"/>
</dbReference>
<evidence type="ECO:0000313" key="3">
    <source>
        <dbReference type="EMBL" id="WNO54757.1"/>
    </source>
</evidence>
<dbReference type="InterPro" id="IPR012495">
    <property type="entry name" value="TadE-like_dom"/>
</dbReference>
<evidence type="ECO:0000259" key="2">
    <source>
        <dbReference type="Pfam" id="PF07811"/>
    </source>
</evidence>
<keyword evidence="1" id="KW-0472">Membrane</keyword>
<evidence type="ECO:0000256" key="1">
    <source>
        <dbReference type="SAM" id="Phobius"/>
    </source>
</evidence>
<reference evidence="3 4" key="1">
    <citation type="submission" date="2023-09" db="EMBL/GenBank/DDBJ databases">
        <authorList>
            <person name="Rey-Velasco X."/>
        </authorList>
    </citation>
    <scope>NUCLEOTIDE SEQUENCE [LARGE SCALE GENOMIC DNA]</scope>
    <source>
        <strain evidence="3 4">W311</strain>
    </source>
</reference>